<organism evidence="6 7">
    <name type="scientific">Nocardiopsis sinuspersici</name>
    <dbReference type="NCBI Taxonomy" id="501010"/>
    <lineage>
        <taxon>Bacteria</taxon>
        <taxon>Bacillati</taxon>
        <taxon>Actinomycetota</taxon>
        <taxon>Actinomycetes</taxon>
        <taxon>Streptosporangiales</taxon>
        <taxon>Nocardiopsidaceae</taxon>
        <taxon>Nocardiopsis</taxon>
    </lineage>
</organism>
<sequence>MSKATPQRHPAGAARLRPHITDTIIEVVLDELAETGYTRMSMEAVARRAGVGKAAIYRRWASKEALVQEVVARFAWRAAPVPDNGNLREDIAEFLADALLVQSDLRATRIIADLTAEGMRNPQLLETFYRSVREPRRDAGTAMLRRAVERGELPRGLDPDLALDCLIGLVYARPQSLGDSGELTYPYDRHRLLDVIMTALPACRH</sequence>
<dbReference type="Proteomes" id="UP000584931">
    <property type="component" value="Unassembled WGS sequence"/>
</dbReference>
<dbReference type="InterPro" id="IPR009057">
    <property type="entry name" value="Homeodomain-like_sf"/>
</dbReference>
<accession>A0A7Y9XH63</accession>
<evidence type="ECO:0000256" key="1">
    <source>
        <dbReference type="ARBA" id="ARBA00023015"/>
    </source>
</evidence>
<dbReference type="PROSITE" id="PS50977">
    <property type="entry name" value="HTH_TETR_2"/>
    <property type="match status" value="1"/>
</dbReference>
<dbReference type="InterPro" id="IPR050109">
    <property type="entry name" value="HTH-type_TetR-like_transc_reg"/>
</dbReference>
<evidence type="ECO:0000313" key="6">
    <source>
        <dbReference type="EMBL" id="NYH55598.1"/>
    </source>
</evidence>
<proteinExistence type="predicted"/>
<dbReference type="PANTHER" id="PTHR30055:SF148">
    <property type="entry name" value="TETR-FAMILY TRANSCRIPTIONAL REGULATOR"/>
    <property type="match status" value="1"/>
</dbReference>
<evidence type="ECO:0000256" key="4">
    <source>
        <dbReference type="PROSITE-ProRule" id="PRU00335"/>
    </source>
</evidence>
<dbReference type="SUPFAM" id="SSF48498">
    <property type="entry name" value="Tetracyclin repressor-like, C-terminal domain"/>
    <property type="match status" value="1"/>
</dbReference>
<feature type="domain" description="HTH tetR-type" evidence="5">
    <location>
        <begin position="18"/>
        <end position="78"/>
    </location>
</feature>
<evidence type="ECO:0000256" key="3">
    <source>
        <dbReference type="ARBA" id="ARBA00023163"/>
    </source>
</evidence>
<dbReference type="Gene3D" id="1.10.357.10">
    <property type="entry name" value="Tetracycline Repressor, domain 2"/>
    <property type="match status" value="1"/>
</dbReference>
<evidence type="ECO:0000313" key="7">
    <source>
        <dbReference type="Proteomes" id="UP000584931"/>
    </source>
</evidence>
<reference evidence="6 7" key="1">
    <citation type="submission" date="2020-07" db="EMBL/GenBank/DDBJ databases">
        <title>Sequencing the genomes of 1000 actinobacteria strains.</title>
        <authorList>
            <person name="Klenk H.-P."/>
        </authorList>
    </citation>
    <scope>NUCLEOTIDE SEQUENCE [LARGE SCALE GENOMIC DNA]</scope>
    <source>
        <strain evidence="6 7">DSM 45278</strain>
    </source>
</reference>
<dbReference type="PANTHER" id="PTHR30055">
    <property type="entry name" value="HTH-TYPE TRANSCRIPTIONAL REGULATOR RUTR"/>
    <property type="match status" value="1"/>
</dbReference>
<keyword evidence="2 4" id="KW-0238">DNA-binding</keyword>
<dbReference type="PRINTS" id="PR00455">
    <property type="entry name" value="HTHTETR"/>
</dbReference>
<dbReference type="InterPro" id="IPR023772">
    <property type="entry name" value="DNA-bd_HTH_TetR-type_CS"/>
</dbReference>
<dbReference type="RefSeq" id="WP_179811598.1">
    <property type="nucleotide sequence ID" value="NZ_JACCHL010000001.1"/>
</dbReference>
<evidence type="ECO:0000259" key="5">
    <source>
        <dbReference type="PROSITE" id="PS50977"/>
    </source>
</evidence>
<dbReference type="InterPro" id="IPR036271">
    <property type="entry name" value="Tet_transcr_reg_TetR-rel_C_sf"/>
</dbReference>
<dbReference type="SUPFAM" id="SSF46689">
    <property type="entry name" value="Homeodomain-like"/>
    <property type="match status" value="1"/>
</dbReference>
<dbReference type="Pfam" id="PF16859">
    <property type="entry name" value="TetR_C_11"/>
    <property type="match status" value="1"/>
</dbReference>
<dbReference type="InterPro" id="IPR001647">
    <property type="entry name" value="HTH_TetR"/>
</dbReference>
<dbReference type="EMBL" id="JACCHL010000001">
    <property type="protein sequence ID" value="NYH55598.1"/>
    <property type="molecule type" value="Genomic_DNA"/>
</dbReference>
<keyword evidence="3" id="KW-0804">Transcription</keyword>
<feature type="DNA-binding region" description="H-T-H motif" evidence="4">
    <location>
        <begin position="41"/>
        <end position="60"/>
    </location>
</feature>
<name>A0A7Y9XH63_9ACTN</name>
<comment type="caution">
    <text evidence="6">The sequence shown here is derived from an EMBL/GenBank/DDBJ whole genome shotgun (WGS) entry which is preliminary data.</text>
</comment>
<dbReference type="InterPro" id="IPR011075">
    <property type="entry name" value="TetR_C"/>
</dbReference>
<gene>
    <name evidence="6" type="ORF">HNR06_005187</name>
</gene>
<evidence type="ECO:0000256" key="2">
    <source>
        <dbReference type="ARBA" id="ARBA00023125"/>
    </source>
</evidence>
<dbReference type="Pfam" id="PF00440">
    <property type="entry name" value="TetR_N"/>
    <property type="match status" value="1"/>
</dbReference>
<dbReference type="PROSITE" id="PS01081">
    <property type="entry name" value="HTH_TETR_1"/>
    <property type="match status" value="1"/>
</dbReference>
<dbReference type="AlphaFoldDB" id="A0A7Y9XH63"/>
<keyword evidence="1" id="KW-0805">Transcription regulation</keyword>
<protein>
    <submittedName>
        <fullName evidence="6">AcrR family transcriptional regulator</fullName>
    </submittedName>
</protein>
<dbReference type="Gene3D" id="1.10.10.60">
    <property type="entry name" value="Homeodomain-like"/>
    <property type="match status" value="1"/>
</dbReference>
<dbReference type="GO" id="GO:0003700">
    <property type="term" value="F:DNA-binding transcription factor activity"/>
    <property type="evidence" value="ECO:0007669"/>
    <property type="project" value="TreeGrafter"/>
</dbReference>
<dbReference type="GO" id="GO:0000976">
    <property type="term" value="F:transcription cis-regulatory region binding"/>
    <property type="evidence" value="ECO:0007669"/>
    <property type="project" value="TreeGrafter"/>
</dbReference>